<dbReference type="SUPFAM" id="SSF144064">
    <property type="entry name" value="Heme iron utilization protein-like"/>
    <property type="match status" value="1"/>
</dbReference>
<dbReference type="KEGG" id="eta:ETA_18270"/>
<dbReference type="OrthoDB" id="316630at2"/>
<evidence type="ECO:0000313" key="2">
    <source>
        <dbReference type="EMBL" id="CAO96873.1"/>
    </source>
</evidence>
<proteinExistence type="predicted"/>
<accession>B2VEK7</accession>
<name>B2VEK7_ERWT9</name>
<dbReference type="InterPro" id="IPR053733">
    <property type="entry name" value="Heme_Transport_Util_sf"/>
</dbReference>
<dbReference type="EMBL" id="CU468135">
    <property type="protein sequence ID" value="CAO96873.1"/>
    <property type="molecule type" value="Genomic_DNA"/>
</dbReference>
<dbReference type="Pfam" id="PF05171">
    <property type="entry name" value="HemS"/>
    <property type="match status" value="2"/>
</dbReference>
<protein>
    <submittedName>
        <fullName evidence="2">Hemin transport protein</fullName>
    </submittedName>
</protein>
<reference evidence="2 3" key="1">
    <citation type="journal article" date="2008" name="Environ. Microbiol.">
        <title>The genome of Erwinia tasmaniensis strain Et1/99, a non-pathogenic bacterium in the genus Erwinia.</title>
        <authorList>
            <person name="Kube M."/>
            <person name="Migdoll A.M."/>
            <person name="Mueller I."/>
            <person name="Kuhl H."/>
            <person name="Beck A."/>
            <person name="Reinhardt R."/>
            <person name="Geider K."/>
        </authorList>
    </citation>
    <scope>NUCLEOTIDE SEQUENCE [LARGE SCALE GENOMIC DNA]</scope>
    <source>
        <strain evidence="3">DSM 17950 / CFBP 7177 / CIP 109463 / NCPPB 4357 / Et1/99</strain>
    </source>
</reference>
<sequence length="345" mass="39015">MTAQYQRYIELKAQHPKKYARDLAALMGISEAELTAIRSGHEAQPLRPEMRELLHALEAVGETKCITRNEYAVHEHLGVFSHVHINAHAGIVLNPRALDLRVFVNQWASVFHLQEMTGHGERQSLQFFDQHGDAVLKVYATQNTHTEAWQQLIARFRDEAPTDLSVTPVLAPRYADDFDAALLEKEWREMTDVHQFFRLLKKHGVSRQQAFHAVGSDLAQRIDNGSLSSLLESVRVQGNEIMIFVGNRACTQIFTGKIEKLTPMDNWLNTFNAAFTLHLQEQQIAESWITRKPTVDGIVTSLELFAADGTQIAQLFGQRSEGQPEQPEWRQQLTNLALTTDGATA</sequence>
<feature type="domain" description="Haemin-degrading HemS/ChuX" evidence="1">
    <location>
        <begin position="28"/>
        <end position="156"/>
    </location>
</feature>
<feature type="domain" description="Haemin-degrading HemS/ChuX" evidence="1">
    <location>
        <begin position="204"/>
        <end position="335"/>
    </location>
</feature>
<dbReference type="Gene3D" id="3.40.1570.10">
    <property type="entry name" value="HemS/ChuS/ChuX like domains"/>
    <property type="match status" value="2"/>
</dbReference>
<dbReference type="CDD" id="cd16831">
    <property type="entry name" value="HemS-like_C"/>
    <property type="match status" value="1"/>
</dbReference>
<evidence type="ECO:0000313" key="3">
    <source>
        <dbReference type="Proteomes" id="UP000001726"/>
    </source>
</evidence>
<dbReference type="CDD" id="cd16830">
    <property type="entry name" value="HemS-like_N"/>
    <property type="match status" value="1"/>
</dbReference>
<dbReference type="eggNOG" id="COG3720">
    <property type="taxonomic scope" value="Bacteria"/>
</dbReference>
<gene>
    <name evidence="2" type="primary">hemS</name>
    <name evidence="2" type="ordered locus">ETA_18270</name>
</gene>
<dbReference type="Proteomes" id="UP000001726">
    <property type="component" value="Chromosome"/>
</dbReference>
<keyword evidence="3" id="KW-1185">Reference proteome</keyword>
<dbReference type="InterPro" id="IPR007845">
    <property type="entry name" value="HemS/ChuX_dom"/>
</dbReference>
<dbReference type="HOGENOM" id="CLU_034543_0_0_6"/>
<organism evidence="2 3">
    <name type="scientific">Erwinia tasmaniensis (strain DSM 17950 / CFBP 7177 / CIP 109463 / NCPPB 4357 / Et1/99)</name>
    <dbReference type="NCBI Taxonomy" id="465817"/>
    <lineage>
        <taxon>Bacteria</taxon>
        <taxon>Pseudomonadati</taxon>
        <taxon>Pseudomonadota</taxon>
        <taxon>Gammaproteobacteria</taxon>
        <taxon>Enterobacterales</taxon>
        <taxon>Erwiniaceae</taxon>
        <taxon>Erwinia</taxon>
    </lineage>
</organism>
<evidence type="ECO:0000259" key="1">
    <source>
        <dbReference type="Pfam" id="PF05171"/>
    </source>
</evidence>
<dbReference type="AlphaFoldDB" id="B2VEK7"/>
<dbReference type="GO" id="GO:0006826">
    <property type="term" value="P:iron ion transport"/>
    <property type="evidence" value="ECO:0007669"/>
    <property type="project" value="InterPro"/>
</dbReference>
<dbReference type="RefSeq" id="WP_012441559.1">
    <property type="nucleotide sequence ID" value="NC_010694.1"/>
</dbReference>
<dbReference type="STRING" id="465817.ETA_18270"/>